<dbReference type="EMBL" id="BAABBE010000052">
    <property type="protein sequence ID" value="GAA3685830.1"/>
    <property type="molecule type" value="Genomic_DNA"/>
</dbReference>
<accession>A0ABP7CEE3</accession>
<reference evidence="2" key="1">
    <citation type="journal article" date="2019" name="Int. J. Syst. Evol. Microbiol.">
        <title>The Global Catalogue of Microorganisms (GCM) 10K type strain sequencing project: providing services to taxonomists for standard genome sequencing and annotation.</title>
        <authorList>
            <consortium name="The Broad Institute Genomics Platform"/>
            <consortium name="The Broad Institute Genome Sequencing Center for Infectious Disease"/>
            <person name="Wu L."/>
            <person name="Ma J."/>
        </authorList>
    </citation>
    <scope>NUCLEOTIDE SEQUENCE [LARGE SCALE GENOMIC DNA]</scope>
    <source>
        <strain evidence="2">JCM 17494</strain>
    </source>
</reference>
<evidence type="ECO:0000313" key="2">
    <source>
        <dbReference type="Proteomes" id="UP001500711"/>
    </source>
</evidence>
<evidence type="ECO:0000313" key="1">
    <source>
        <dbReference type="EMBL" id="GAA3685830.1"/>
    </source>
</evidence>
<protein>
    <submittedName>
        <fullName evidence="1">Uncharacterized protein</fullName>
    </submittedName>
</protein>
<organism evidence="1 2">
    <name type="scientific">Lentzea roselyniae</name>
    <dbReference type="NCBI Taxonomy" id="531940"/>
    <lineage>
        <taxon>Bacteria</taxon>
        <taxon>Bacillati</taxon>
        <taxon>Actinomycetota</taxon>
        <taxon>Actinomycetes</taxon>
        <taxon>Pseudonocardiales</taxon>
        <taxon>Pseudonocardiaceae</taxon>
        <taxon>Lentzea</taxon>
    </lineage>
</organism>
<dbReference type="Proteomes" id="UP001500711">
    <property type="component" value="Unassembled WGS sequence"/>
</dbReference>
<gene>
    <name evidence="1" type="ORF">GCM10022267_85770</name>
</gene>
<proteinExistence type="predicted"/>
<name>A0ABP7CEE3_9PSEU</name>
<keyword evidence="2" id="KW-1185">Reference proteome</keyword>
<sequence length="63" mass="6932">MRVTSNQNGTFAALAARYVNVDVRGNERTGARSPLLISHNMAHVFEIADRIHVQRLGARPSST</sequence>
<comment type="caution">
    <text evidence="1">The sequence shown here is derived from an EMBL/GenBank/DDBJ whole genome shotgun (WGS) entry which is preliminary data.</text>
</comment>